<feature type="chain" id="PRO_5035238629" evidence="2">
    <location>
        <begin position="21"/>
        <end position="309"/>
    </location>
</feature>
<dbReference type="PANTHER" id="PTHR41913">
    <property type="entry name" value="DUF1684 DOMAIN-CONTAINING PROTEIN"/>
    <property type="match status" value="1"/>
</dbReference>
<sequence>MKTITIFLFAIAYMAVSGGAAVSADIDNDRDDIDEEYRAFVEEWHEDRVERLKEEQGWLRLTGLYWLSEGEQSFGGGERSRIRFPEGSIPDLAGTFKLEADTVVMRVAGNVDIRDERGRRMAEDTIYTPDLTRELHYRGLTWFVMRRDDKLGIRLYDDDSPHLQHFDGIDRFDIDPDWRVEAEFEPREEGDTMKIENVLGQMVDYAVAGDLYFTVEDEEVSMIALGTGSRLFIPFSDATAGEETYEAGRYVYIDRPEPGEKAIIDFNVSYNPPCAINPYTTCPLPPAENRKNFPIRAGEKRYDKYEPES</sequence>
<proteinExistence type="predicted"/>
<dbReference type="RefSeq" id="WP_210511780.1">
    <property type="nucleotide sequence ID" value="NZ_JAFIDN010000006.1"/>
</dbReference>
<reference evidence="3" key="1">
    <citation type="submission" date="2021-02" db="EMBL/GenBank/DDBJ databases">
        <title>Natronogracilivirga saccharolytica gen. nov. sp. nov. a new anaerobic, haloalkiliphilic carbohydrate-fermenting bacterium from soda lake and proposing of Cyclonatronumiaceae fam. nov. in the phylum Balneolaeota.</title>
        <authorList>
            <person name="Zhilina T.N."/>
            <person name="Sorokin D.Y."/>
            <person name="Zavarzina D.G."/>
            <person name="Toshchakov S.V."/>
            <person name="Kublanov I.V."/>
        </authorList>
    </citation>
    <scope>NUCLEOTIDE SEQUENCE</scope>
    <source>
        <strain evidence="3">Z-1702</strain>
    </source>
</reference>
<organism evidence="3 4">
    <name type="scientific">Natronogracilivirga saccharolytica</name>
    <dbReference type="NCBI Taxonomy" id="2812953"/>
    <lineage>
        <taxon>Bacteria</taxon>
        <taxon>Pseudomonadati</taxon>
        <taxon>Balneolota</taxon>
        <taxon>Balneolia</taxon>
        <taxon>Balneolales</taxon>
        <taxon>Cyclonatronaceae</taxon>
        <taxon>Natronogracilivirga</taxon>
    </lineage>
</organism>
<name>A0A8J7RJ75_9BACT</name>
<feature type="compositionally biased region" description="Basic and acidic residues" evidence="1">
    <location>
        <begin position="297"/>
        <end position="309"/>
    </location>
</feature>
<dbReference type="PANTHER" id="PTHR41913:SF1">
    <property type="entry name" value="DUF1684 DOMAIN-CONTAINING PROTEIN"/>
    <property type="match status" value="1"/>
</dbReference>
<dbReference type="InterPro" id="IPR012467">
    <property type="entry name" value="DUF1684"/>
</dbReference>
<evidence type="ECO:0000256" key="1">
    <source>
        <dbReference type="SAM" id="MobiDB-lite"/>
    </source>
</evidence>
<keyword evidence="4" id="KW-1185">Reference proteome</keyword>
<evidence type="ECO:0000313" key="3">
    <source>
        <dbReference type="EMBL" id="MBP3192760.1"/>
    </source>
</evidence>
<evidence type="ECO:0000313" key="4">
    <source>
        <dbReference type="Proteomes" id="UP000673975"/>
    </source>
</evidence>
<keyword evidence="2" id="KW-0732">Signal</keyword>
<accession>A0A8J7RJ75</accession>
<dbReference type="AlphaFoldDB" id="A0A8J7RJ75"/>
<dbReference type="Pfam" id="PF07920">
    <property type="entry name" value="DUF1684"/>
    <property type="match status" value="1"/>
</dbReference>
<comment type="caution">
    <text evidence="3">The sequence shown here is derived from an EMBL/GenBank/DDBJ whole genome shotgun (WGS) entry which is preliminary data.</text>
</comment>
<feature type="signal peptide" evidence="2">
    <location>
        <begin position="1"/>
        <end position="20"/>
    </location>
</feature>
<evidence type="ECO:0000256" key="2">
    <source>
        <dbReference type="SAM" id="SignalP"/>
    </source>
</evidence>
<gene>
    <name evidence="3" type="ORF">NATSA_08800</name>
</gene>
<protein>
    <submittedName>
        <fullName evidence="3">DUF1684 domain-containing protein</fullName>
    </submittedName>
</protein>
<dbReference type="EMBL" id="JAFIDN010000006">
    <property type="protein sequence ID" value="MBP3192760.1"/>
    <property type="molecule type" value="Genomic_DNA"/>
</dbReference>
<dbReference type="Proteomes" id="UP000673975">
    <property type="component" value="Unassembled WGS sequence"/>
</dbReference>
<feature type="region of interest" description="Disordered" evidence="1">
    <location>
        <begin position="288"/>
        <end position="309"/>
    </location>
</feature>